<keyword evidence="6" id="KW-1185">Reference proteome</keyword>
<dbReference type="Gene3D" id="3.20.20.140">
    <property type="entry name" value="Metal-dependent hydrolases"/>
    <property type="match status" value="1"/>
</dbReference>
<dbReference type="Proteomes" id="UP000251853">
    <property type="component" value="Unassembled WGS sequence"/>
</dbReference>
<reference evidence="3 7" key="3">
    <citation type="journal article" date="2020" name="Cell Host Microbe">
        <title>Functional and Genomic Variation between Human-Derived Isolates of Lachnospiraceae Reveals Inter- and Intra-Species Diversity.</title>
        <authorList>
            <person name="Sorbara M.T."/>
            <person name="Littmann E.R."/>
            <person name="Fontana E."/>
            <person name="Moody T.U."/>
            <person name="Kohout C.E."/>
            <person name="Gjonbalaj M."/>
            <person name="Eaton V."/>
            <person name="Seok R."/>
            <person name="Leiner I.M."/>
            <person name="Pamer E.G."/>
        </authorList>
    </citation>
    <scope>NUCLEOTIDE SEQUENCE [LARGE SCALE GENOMIC DNA]</scope>
    <source>
        <strain evidence="3 7">MSK.2.26</strain>
    </source>
</reference>
<dbReference type="InterPro" id="IPR006680">
    <property type="entry name" value="Amidohydro-rel"/>
</dbReference>
<keyword evidence="2" id="KW-0378">Hydrolase</keyword>
<dbReference type="PANTHER" id="PTHR43135:SF3">
    <property type="entry name" value="ALPHA-D-RIBOSE 1-METHYLPHOSPHONATE 5-TRIPHOSPHATE DIPHOSPHATASE"/>
    <property type="match status" value="1"/>
</dbReference>
<dbReference type="Pfam" id="PF01979">
    <property type="entry name" value="Amidohydro_1"/>
    <property type="match status" value="1"/>
</dbReference>
<evidence type="ECO:0000313" key="5">
    <source>
        <dbReference type="Proteomes" id="UP000095512"/>
    </source>
</evidence>
<evidence type="ECO:0000313" key="3">
    <source>
        <dbReference type="EMBL" id="NSJ44350.1"/>
    </source>
</evidence>
<dbReference type="SUPFAM" id="SSF51556">
    <property type="entry name" value="Metallo-dependent hydrolases"/>
    <property type="match status" value="1"/>
</dbReference>
<accession>A0A174Q5P1</accession>
<dbReference type="GO" id="GO:0016810">
    <property type="term" value="F:hydrolase activity, acting on carbon-nitrogen (but not peptide) bonds"/>
    <property type="evidence" value="ECO:0007669"/>
    <property type="project" value="InterPro"/>
</dbReference>
<evidence type="ECO:0000313" key="4">
    <source>
        <dbReference type="EMBL" id="SQB10238.1"/>
    </source>
</evidence>
<evidence type="ECO:0000259" key="1">
    <source>
        <dbReference type="Pfam" id="PF01979"/>
    </source>
</evidence>
<dbReference type="AlphaFoldDB" id="A0A174Q5P1"/>
<sequence>MVIPVLVHGKGIYDSDAMKMKYTGMVLEGSRIKEMGRFEELSQAYPDVRVMDFSDSYILPGLVNTHVHLEFTPCRDTYGIYRREDRKARLARAAEHARTLLRSGVTTVRDAGSSMDLVGALSGREAGSEPGTELPRIQAAGMPLTPDGGHLAFLGKTSNSTEELIQAVKERKSAGCGCVKLIVSGGQLTPGSVPEHDTYSRGEIRAAVEAAHELGLPTAAHCLTTSSYVNAMEAGVDSVEHCACFRRNRRLGLLERCYEPDVMEAFRGDHRYFMIGISNNYHQLDQVREGVRKPDEREAFLLEQEKRECEIFGRLADLGMRPLVGTDAGCGYTFFDETWLEMELLCRRCGLTPEKAIHAATLEGARALGYGDFLGRLAPGYEADFIAVAQNPIQDIEAFRHIKHVVCRGKIIE</sequence>
<dbReference type="InterPro" id="IPR011059">
    <property type="entry name" value="Metal-dep_hydrolase_composite"/>
</dbReference>
<organism evidence="2 5">
    <name type="scientific">Enterocloster clostridioformis</name>
    <dbReference type="NCBI Taxonomy" id="1531"/>
    <lineage>
        <taxon>Bacteria</taxon>
        <taxon>Bacillati</taxon>
        <taxon>Bacillota</taxon>
        <taxon>Clostridia</taxon>
        <taxon>Lachnospirales</taxon>
        <taxon>Lachnospiraceae</taxon>
        <taxon>Enterocloster</taxon>
    </lineage>
</organism>
<dbReference type="Proteomes" id="UP000719916">
    <property type="component" value="Unassembled WGS sequence"/>
</dbReference>
<evidence type="ECO:0000313" key="6">
    <source>
        <dbReference type="Proteomes" id="UP000251853"/>
    </source>
</evidence>
<dbReference type="EMBL" id="JAAISW010000017">
    <property type="protein sequence ID" value="NSJ44350.1"/>
    <property type="molecule type" value="Genomic_DNA"/>
</dbReference>
<protein>
    <submittedName>
        <fullName evidence="2 3">Amidohydrolase</fullName>
    </submittedName>
</protein>
<name>A0A174Q5P1_9FIRM</name>
<dbReference type="Proteomes" id="UP000095512">
    <property type="component" value="Unassembled WGS sequence"/>
</dbReference>
<dbReference type="EMBL" id="UAVW01000003">
    <property type="protein sequence ID" value="SQB10238.1"/>
    <property type="molecule type" value="Genomic_DNA"/>
</dbReference>
<evidence type="ECO:0000313" key="2">
    <source>
        <dbReference type="EMBL" id="CUP67201.1"/>
    </source>
</evidence>
<dbReference type="Gene3D" id="2.30.40.10">
    <property type="entry name" value="Urease, subunit C, domain 1"/>
    <property type="match status" value="1"/>
</dbReference>
<reference evidence="3" key="4">
    <citation type="submission" date="2020-02" db="EMBL/GenBank/DDBJ databases">
        <authorList>
            <person name="Littmann E."/>
            <person name="Sorbara M."/>
        </authorList>
    </citation>
    <scope>NUCLEOTIDE SEQUENCE</scope>
    <source>
        <strain evidence="3">MSK.2.26</strain>
    </source>
</reference>
<dbReference type="RefSeq" id="WP_002583944.1">
    <property type="nucleotide sequence ID" value="NZ_BJLB01000001.1"/>
</dbReference>
<feature type="domain" description="Amidohydrolase-related" evidence="1">
    <location>
        <begin position="57"/>
        <end position="412"/>
    </location>
</feature>
<gene>
    <name evidence="2" type="ORF">ERS852480_03821</name>
    <name evidence="3" type="ORF">G5B26_12335</name>
    <name evidence="4" type="ORF">NCTC11224_01554</name>
</gene>
<proteinExistence type="predicted"/>
<dbReference type="InterPro" id="IPR051781">
    <property type="entry name" value="Metallo-dep_Hydrolase"/>
</dbReference>
<evidence type="ECO:0000313" key="7">
    <source>
        <dbReference type="Proteomes" id="UP000719916"/>
    </source>
</evidence>
<reference evidence="4 6" key="2">
    <citation type="submission" date="2018-06" db="EMBL/GenBank/DDBJ databases">
        <authorList>
            <consortium name="Pathogen Informatics"/>
            <person name="Doyle S."/>
        </authorList>
    </citation>
    <scope>NUCLEOTIDE SEQUENCE [LARGE SCALE GENOMIC DNA]</scope>
    <source>
        <strain evidence="4 6">NCTC11224</strain>
    </source>
</reference>
<dbReference type="PANTHER" id="PTHR43135">
    <property type="entry name" value="ALPHA-D-RIBOSE 1-METHYLPHOSPHONATE 5-TRIPHOSPHATE DIPHOSPHATASE"/>
    <property type="match status" value="1"/>
</dbReference>
<dbReference type="InterPro" id="IPR032466">
    <property type="entry name" value="Metal_Hydrolase"/>
</dbReference>
<reference evidence="2 5" key="1">
    <citation type="submission" date="2015-09" db="EMBL/GenBank/DDBJ databases">
        <authorList>
            <consortium name="Pathogen Informatics"/>
        </authorList>
    </citation>
    <scope>NUCLEOTIDE SEQUENCE [LARGE SCALE GENOMIC DNA]</scope>
    <source>
        <strain evidence="2 5">2789STDY5834865</strain>
    </source>
</reference>
<dbReference type="EMBL" id="CZAB01000044">
    <property type="protein sequence ID" value="CUP67201.1"/>
    <property type="molecule type" value="Genomic_DNA"/>
</dbReference>
<dbReference type="SUPFAM" id="SSF51338">
    <property type="entry name" value="Composite domain of metallo-dependent hydrolases"/>
    <property type="match status" value="1"/>
</dbReference>